<reference evidence="2" key="1">
    <citation type="submission" date="2020-08" db="EMBL/GenBank/DDBJ databases">
        <title>Multicomponent nature underlies the extraordinary mechanical properties of spider dragline silk.</title>
        <authorList>
            <person name="Kono N."/>
            <person name="Nakamura H."/>
            <person name="Mori M."/>
            <person name="Yoshida Y."/>
            <person name="Ohtoshi R."/>
            <person name="Malay A.D."/>
            <person name="Moran D.A.P."/>
            <person name="Tomita M."/>
            <person name="Numata K."/>
            <person name="Arakawa K."/>
        </authorList>
    </citation>
    <scope>NUCLEOTIDE SEQUENCE</scope>
</reference>
<feature type="compositionally biased region" description="Polar residues" evidence="1">
    <location>
        <begin position="250"/>
        <end position="277"/>
    </location>
</feature>
<dbReference type="Proteomes" id="UP000886998">
    <property type="component" value="Unassembled WGS sequence"/>
</dbReference>
<evidence type="ECO:0000313" key="3">
    <source>
        <dbReference type="Proteomes" id="UP000886998"/>
    </source>
</evidence>
<gene>
    <name evidence="2" type="ORF">TNIN_488771</name>
</gene>
<dbReference type="AlphaFoldDB" id="A0A8X6WY26"/>
<evidence type="ECO:0000256" key="1">
    <source>
        <dbReference type="SAM" id="MobiDB-lite"/>
    </source>
</evidence>
<organism evidence="2 3">
    <name type="scientific">Trichonephila inaurata madagascariensis</name>
    <dbReference type="NCBI Taxonomy" id="2747483"/>
    <lineage>
        <taxon>Eukaryota</taxon>
        <taxon>Metazoa</taxon>
        <taxon>Ecdysozoa</taxon>
        <taxon>Arthropoda</taxon>
        <taxon>Chelicerata</taxon>
        <taxon>Arachnida</taxon>
        <taxon>Araneae</taxon>
        <taxon>Araneomorphae</taxon>
        <taxon>Entelegynae</taxon>
        <taxon>Araneoidea</taxon>
        <taxon>Nephilidae</taxon>
        <taxon>Trichonephila</taxon>
        <taxon>Trichonephila inaurata</taxon>
    </lineage>
</organism>
<accession>A0A8X6WY26</accession>
<name>A0A8X6WY26_9ARAC</name>
<dbReference type="EMBL" id="BMAV01003682">
    <property type="protein sequence ID" value="GFY43453.1"/>
    <property type="molecule type" value="Genomic_DNA"/>
</dbReference>
<protein>
    <submittedName>
        <fullName evidence="2">Uncharacterized protein</fullName>
    </submittedName>
</protein>
<dbReference type="OrthoDB" id="6431555at2759"/>
<comment type="caution">
    <text evidence="2">The sequence shown here is derived from an EMBL/GenBank/DDBJ whole genome shotgun (WGS) entry which is preliminary data.</text>
</comment>
<evidence type="ECO:0000313" key="2">
    <source>
        <dbReference type="EMBL" id="GFY43453.1"/>
    </source>
</evidence>
<sequence length="287" mass="33514">MASDPHFKHFVRHLFPYFYVKYQKLEAADCVEPFVAKGHLTENLFDVITKAMFELQDMLIASWIENFDRERQLMTSSAEKYISQTILFCHAQQLVIRDIYERFIVVCALTTIIGMYAYRATGKKFYKLTPVILTVLFEGVLREDFKKRGGWKRFERYIMQQDYVEYYETYSAFQTCKEQKKDIHEDIKQKMRAFESRRKHFYVPFGIIEEGIENVHIVELTHEAVKILDTSLIAELNSIIVSEMPSTSSLQETSISRSSSELTIKEATTTEFNQSSKASEDVGSDES</sequence>
<feature type="region of interest" description="Disordered" evidence="1">
    <location>
        <begin position="250"/>
        <end position="287"/>
    </location>
</feature>
<proteinExistence type="predicted"/>
<keyword evidence="3" id="KW-1185">Reference proteome</keyword>